<sequence length="151" mass="16040">MFFSDINTVQSCLQQCQGQSGSNQNQGGQQFGQSGSSGMMNNNNNNGGFQSSQSSSSSSSSSGQQMNGGGSQGGNNQGSDCLSVSLPIYTSACNAGYQQFSQLGQCYQRLNSGYSQAKQQCQQQCASTSNRRRRRQSSINNSLVNSNTFCL</sequence>
<organism evidence="2 3">
    <name type="scientific">Panagrolaimus davidi</name>
    <dbReference type="NCBI Taxonomy" id="227884"/>
    <lineage>
        <taxon>Eukaryota</taxon>
        <taxon>Metazoa</taxon>
        <taxon>Ecdysozoa</taxon>
        <taxon>Nematoda</taxon>
        <taxon>Chromadorea</taxon>
        <taxon>Rhabditida</taxon>
        <taxon>Tylenchina</taxon>
        <taxon>Panagrolaimomorpha</taxon>
        <taxon>Panagrolaimoidea</taxon>
        <taxon>Panagrolaimidae</taxon>
        <taxon>Panagrolaimus</taxon>
    </lineage>
</organism>
<name>A0A914Q2R6_9BILA</name>
<dbReference type="Proteomes" id="UP000887578">
    <property type="component" value="Unplaced"/>
</dbReference>
<protein>
    <submittedName>
        <fullName evidence="3">Uncharacterized protein</fullName>
    </submittedName>
</protein>
<feature type="compositionally biased region" description="Low complexity" evidence="1">
    <location>
        <begin position="20"/>
        <end position="65"/>
    </location>
</feature>
<feature type="region of interest" description="Disordered" evidence="1">
    <location>
        <begin position="20"/>
        <end position="78"/>
    </location>
</feature>
<feature type="compositionally biased region" description="Gly residues" evidence="1">
    <location>
        <begin position="66"/>
        <end position="76"/>
    </location>
</feature>
<dbReference type="WBParaSite" id="PDA_v2.g25049.t1">
    <property type="protein sequence ID" value="PDA_v2.g25049.t1"/>
    <property type="gene ID" value="PDA_v2.g25049"/>
</dbReference>
<proteinExistence type="predicted"/>
<evidence type="ECO:0000313" key="3">
    <source>
        <dbReference type="WBParaSite" id="PDA_v2.g25049.t1"/>
    </source>
</evidence>
<evidence type="ECO:0000256" key="1">
    <source>
        <dbReference type="SAM" id="MobiDB-lite"/>
    </source>
</evidence>
<keyword evidence="2" id="KW-1185">Reference proteome</keyword>
<evidence type="ECO:0000313" key="2">
    <source>
        <dbReference type="Proteomes" id="UP000887578"/>
    </source>
</evidence>
<accession>A0A914Q2R6</accession>
<reference evidence="3" key="1">
    <citation type="submission" date="2022-11" db="UniProtKB">
        <authorList>
            <consortium name="WormBaseParasite"/>
        </authorList>
    </citation>
    <scope>IDENTIFICATION</scope>
</reference>
<dbReference type="AlphaFoldDB" id="A0A914Q2R6"/>